<feature type="chain" id="PRO_5043921795" description="GDSL esterase/lipase" evidence="2">
    <location>
        <begin position="20"/>
        <end position="537"/>
    </location>
</feature>
<dbReference type="InterPro" id="IPR001087">
    <property type="entry name" value="GDSL"/>
</dbReference>
<dbReference type="InterPro" id="IPR008265">
    <property type="entry name" value="Lipase_GDSL_AS"/>
</dbReference>
<dbReference type="Pfam" id="PF00657">
    <property type="entry name" value="Lipase_GDSL"/>
    <property type="match status" value="2"/>
</dbReference>
<name>A0AAV6HPY0_9ERIC</name>
<dbReference type="PROSITE" id="PS01098">
    <property type="entry name" value="LIPASE_GDSL_SER"/>
    <property type="match status" value="1"/>
</dbReference>
<dbReference type="InterPro" id="IPR035669">
    <property type="entry name" value="SGNH_plant_lipase-like"/>
</dbReference>
<accession>A0AAV6HPY0</accession>
<keyword evidence="2" id="KW-0732">Signal</keyword>
<evidence type="ECO:0008006" key="5">
    <source>
        <dbReference type="Google" id="ProtNLM"/>
    </source>
</evidence>
<evidence type="ECO:0000313" key="4">
    <source>
        <dbReference type="Proteomes" id="UP000823749"/>
    </source>
</evidence>
<dbReference type="EMBL" id="JACTNZ010000013">
    <property type="protein sequence ID" value="KAG5515042.1"/>
    <property type="molecule type" value="Genomic_DNA"/>
</dbReference>
<dbReference type="CDD" id="cd01837">
    <property type="entry name" value="SGNH_plant_lipase_like"/>
    <property type="match status" value="1"/>
</dbReference>
<dbReference type="AlphaFoldDB" id="A0AAV6HPY0"/>
<reference evidence="3 4" key="1">
    <citation type="submission" date="2020-08" db="EMBL/GenBank/DDBJ databases">
        <title>Plant Genome Project.</title>
        <authorList>
            <person name="Zhang R.-G."/>
        </authorList>
    </citation>
    <scope>NUCLEOTIDE SEQUENCE [LARGE SCALE GENOMIC DNA]</scope>
    <source>
        <strain evidence="3">WSP0</strain>
        <tissue evidence="3">Leaf</tissue>
    </source>
</reference>
<comment type="caution">
    <text evidence="3">The sequence shown here is derived from an EMBL/GenBank/DDBJ whole genome shotgun (WGS) entry which is preliminary data.</text>
</comment>
<proteinExistence type="inferred from homology"/>
<dbReference type="Gene3D" id="3.40.50.1110">
    <property type="entry name" value="SGNH hydrolase"/>
    <property type="match status" value="2"/>
</dbReference>
<keyword evidence="4" id="KW-1185">Reference proteome</keyword>
<organism evidence="3 4">
    <name type="scientific">Rhododendron griersonianum</name>
    <dbReference type="NCBI Taxonomy" id="479676"/>
    <lineage>
        <taxon>Eukaryota</taxon>
        <taxon>Viridiplantae</taxon>
        <taxon>Streptophyta</taxon>
        <taxon>Embryophyta</taxon>
        <taxon>Tracheophyta</taxon>
        <taxon>Spermatophyta</taxon>
        <taxon>Magnoliopsida</taxon>
        <taxon>eudicotyledons</taxon>
        <taxon>Gunneridae</taxon>
        <taxon>Pentapetalae</taxon>
        <taxon>asterids</taxon>
        <taxon>Ericales</taxon>
        <taxon>Ericaceae</taxon>
        <taxon>Ericoideae</taxon>
        <taxon>Rhodoreae</taxon>
        <taxon>Rhododendron</taxon>
    </lineage>
</organism>
<comment type="similarity">
    <text evidence="1">Belongs to the 'GDSL' lipolytic enzyme family.</text>
</comment>
<evidence type="ECO:0000256" key="2">
    <source>
        <dbReference type="SAM" id="SignalP"/>
    </source>
</evidence>
<evidence type="ECO:0000256" key="1">
    <source>
        <dbReference type="ARBA" id="ARBA00008668"/>
    </source>
</evidence>
<dbReference type="Proteomes" id="UP000823749">
    <property type="component" value="Chromosome 13"/>
</dbReference>
<dbReference type="InterPro" id="IPR050592">
    <property type="entry name" value="GDSL_lipolytic_enzyme"/>
</dbReference>
<evidence type="ECO:0000313" key="3">
    <source>
        <dbReference type="EMBL" id="KAG5515042.1"/>
    </source>
</evidence>
<dbReference type="GO" id="GO:0016298">
    <property type="term" value="F:lipase activity"/>
    <property type="evidence" value="ECO:0007669"/>
    <property type="project" value="InterPro"/>
</dbReference>
<dbReference type="SUPFAM" id="SSF52266">
    <property type="entry name" value="SGNH hydrolase"/>
    <property type="match status" value="2"/>
</dbReference>
<gene>
    <name evidence="3" type="ORF">RHGRI_036171</name>
</gene>
<sequence>MASSLFYILLLVQVFSIAAKRLDTTSSPRFTAILIFGDSLLDTGNNNFIPTIVKANHKPYGQDFPGKIPTGRFSNGKLVSDLLASALGIKETVPPFLDPNLPQDELRTGVCFASAGSGYDDMTTAMSGVIPVSKQTEYLKQYIEKLKGATGETKASDIINGSLVVVTSGSNDVSINYFGGGARRLQFPLIGGYHDFLLQRVQAFVKELYNQGCRNMLIAGLPPLGCWAAGFNMGGRCVDYSQSQSYNQKLVAMLPQLQESLPGSKLVYADFYTPIYDMMNNPQKYGFTVTNTGCCGLCTQFTPVCPNPSQYLLWDSVHPGEAAYRVVSKYLQDDALPKFSSSVSFASAGSGYDDLTTILTRAISVSKQPDYLKQYIERLKRIVGKEQAQDILNGSLVIVSAGTNDFVFNYYDIPQRNLHFTINGYQDFVLNKLQNFVKELYHLGCRSIVVAGLPPIGCLPLQMTVKLHLLRTCVDQQNSDAKSYNQKLASLIPRLESSLPESKIIYADIYTPLSDMMDNPHKYGLMETRRGAVGQDC</sequence>
<dbReference type="PANTHER" id="PTHR45642">
    <property type="entry name" value="GDSL ESTERASE/LIPASE EXL3"/>
    <property type="match status" value="1"/>
</dbReference>
<protein>
    <recommendedName>
        <fullName evidence="5">GDSL esterase/lipase</fullName>
    </recommendedName>
</protein>
<dbReference type="InterPro" id="IPR036514">
    <property type="entry name" value="SGNH_hydro_sf"/>
</dbReference>
<feature type="signal peptide" evidence="2">
    <location>
        <begin position="1"/>
        <end position="19"/>
    </location>
</feature>
<dbReference type="FunFam" id="3.40.50.1110:FF:000003">
    <property type="entry name" value="GDSL esterase/lipase APG"/>
    <property type="match status" value="2"/>
</dbReference>
<dbReference type="GO" id="GO:0006629">
    <property type="term" value="P:lipid metabolic process"/>
    <property type="evidence" value="ECO:0007669"/>
    <property type="project" value="InterPro"/>
</dbReference>
<dbReference type="PANTHER" id="PTHR45642:SF30">
    <property type="entry name" value="SGNH HYDROLASE-TYPE ESTERASE DOMAIN-CONTAINING PROTEIN"/>
    <property type="match status" value="1"/>
</dbReference>